<keyword evidence="2" id="KW-1133">Transmembrane helix</keyword>
<feature type="signal peptide" evidence="3">
    <location>
        <begin position="1"/>
        <end position="32"/>
    </location>
</feature>
<evidence type="ECO:0000313" key="4">
    <source>
        <dbReference type="EMBL" id="RKP40331.1"/>
    </source>
</evidence>
<feature type="region of interest" description="Disordered" evidence="1">
    <location>
        <begin position="244"/>
        <end position="282"/>
    </location>
</feature>
<dbReference type="EMBL" id="ML002213">
    <property type="protein sequence ID" value="RKP40331.1"/>
    <property type="molecule type" value="Genomic_DNA"/>
</dbReference>
<keyword evidence="5" id="KW-1185">Reference proteome</keyword>
<dbReference type="AlphaFoldDB" id="A0A4Q0A425"/>
<organism evidence="4 5">
    <name type="scientific">Dimargaris cristalligena</name>
    <dbReference type="NCBI Taxonomy" id="215637"/>
    <lineage>
        <taxon>Eukaryota</taxon>
        <taxon>Fungi</taxon>
        <taxon>Fungi incertae sedis</taxon>
        <taxon>Zoopagomycota</taxon>
        <taxon>Kickxellomycotina</taxon>
        <taxon>Dimargaritomycetes</taxon>
        <taxon>Dimargaritales</taxon>
        <taxon>Dimargaritaceae</taxon>
        <taxon>Dimargaris</taxon>
    </lineage>
</organism>
<keyword evidence="2" id="KW-0812">Transmembrane</keyword>
<evidence type="ECO:0000256" key="2">
    <source>
        <dbReference type="SAM" id="Phobius"/>
    </source>
</evidence>
<evidence type="ECO:0000256" key="3">
    <source>
        <dbReference type="SAM" id="SignalP"/>
    </source>
</evidence>
<accession>A0A4Q0A425</accession>
<name>A0A4Q0A425_9FUNG</name>
<sequence length="346" mass="36847">MHQLASILPTAPQFLSLALLLGATLLPPLAQAEETSKDNSSSTSPPSAGVIVGIVILLIVLSLFVATGILYWRRRTASRRRINDISQPTTTFHRNGPLEDGVRGSGSANSSAIMDVTGFPRQTVEKSAQILVPINTDRRSSTLSKAFTWSLASPKEKRGSGFSSMRDPRASAHSVAAAPYLRGGTGMDTFLMASESQMETGSDHLTSSNTNINFLDNSSQYSLDKIKVPSPIVLPDDVGTSIYSQPSPLPLLPSQPSTPVTPTTPNTTPATSTSNPSANVPTTVPSAIAVPAPVVKAKVASSSINPMAAPKRPDSWLNELSFGSFRPQTFVIDQPDPLANRRQYLR</sequence>
<evidence type="ECO:0000313" key="5">
    <source>
        <dbReference type="Proteomes" id="UP000268162"/>
    </source>
</evidence>
<evidence type="ECO:0000256" key="1">
    <source>
        <dbReference type="SAM" id="MobiDB-lite"/>
    </source>
</evidence>
<proteinExistence type="predicted"/>
<feature type="compositionally biased region" description="Low complexity" evidence="1">
    <location>
        <begin position="254"/>
        <end position="282"/>
    </location>
</feature>
<reference evidence="5" key="1">
    <citation type="journal article" date="2018" name="Nat. Microbiol.">
        <title>Leveraging single-cell genomics to expand the fungal tree of life.</title>
        <authorList>
            <person name="Ahrendt S.R."/>
            <person name="Quandt C.A."/>
            <person name="Ciobanu D."/>
            <person name="Clum A."/>
            <person name="Salamov A."/>
            <person name="Andreopoulos B."/>
            <person name="Cheng J.F."/>
            <person name="Woyke T."/>
            <person name="Pelin A."/>
            <person name="Henrissat B."/>
            <person name="Reynolds N.K."/>
            <person name="Benny G.L."/>
            <person name="Smith M.E."/>
            <person name="James T.Y."/>
            <person name="Grigoriev I.V."/>
        </authorList>
    </citation>
    <scope>NUCLEOTIDE SEQUENCE [LARGE SCALE GENOMIC DNA]</scope>
    <source>
        <strain evidence="5">RSA 468</strain>
    </source>
</reference>
<feature type="transmembrane region" description="Helical" evidence="2">
    <location>
        <begin position="48"/>
        <end position="72"/>
    </location>
</feature>
<dbReference type="Proteomes" id="UP000268162">
    <property type="component" value="Unassembled WGS sequence"/>
</dbReference>
<feature type="chain" id="PRO_5020266588" evidence="3">
    <location>
        <begin position="33"/>
        <end position="346"/>
    </location>
</feature>
<protein>
    <submittedName>
        <fullName evidence="4">Uncharacterized protein</fullName>
    </submittedName>
</protein>
<keyword evidence="2" id="KW-0472">Membrane</keyword>
<feature type="region of interest" description="Disordered" evidence="1">
    <location>
        <begin position="88"/>
        <end position="107"/>
    </location>
</feature>
<keyword evidence="3" id="KW-0732">Signal</keyword>
<gene>
    <name evidence="4" type="ORF">BJ085DRAFT_29982</name>
</gene>